<name>A0A8B6XAB7_9BURK</name>
<dbReference type="InterPro" id="IPR010128">
    <property type="entry name" value="ATPase_T1SS_PrtD-like"/>
</dbReference>
<dbReference type="GO" id="GO:0005886">
    <property type="term" value="C:plasma membrane"/>
    <property type="evidence" value="ECO:0007669"/>
    <property type="project" value="UniProtKB-SubCell"/>
</dbReference>
<protein>
    <submittedName>
        <fullName evidence="13">Type I secretion system permease/ATPase</fullName>
    </submittedName>
</protein>
<dbReference type="AlphaFoldDB" id="A0A8B6XAB7"/>
<comment type="subcellular location">
    <subcellularLocation>
        <location evidence="1">Cell membrane</location>
        <topology evidence="1">Multi-pass membrane protein</topology>
    </subcellularLocation>
</comment>
<dbReference type="SUPFAM" id="SSF90123">
    <property type="entry name" value="ABC transporter transmembrane region"/>
    <property type="match status" value="1"/>
</dbReference>
<evidence type="ECO:0000256" key="3">
    <source>
        <dbReference type="ARBA" id="ARBA00022692"/>
    </source>
</evidence>
<evidence type="ECO:0000256" key="1">
    <source>
        <dbReference type="ARBA" id="ARBA00004651"/>
    </source>
</evidence>
<keyword evidence="4" id="KW-0547">Nucleotide-binding</keyword>
<evidence type="ECO:0000259" key="11">
    <source>
        <dbReference type="PROSITE" id="PS50929"/>
    </source>
</evidence>
<evidence type="ECO:0000256" key="5">
    <source>
        <dbReference type="ARBA" id="ARBA00022840"/>
    </source>
</evidence>
<dbReference type="NCBIfam" id="TIGR01842">
    <property type="entry name" value="type_I_sec_PrtD"/>
    <property type="match status" value="1"/>
</dbReference>
<dbReference type="PANTHER" id="PTHR24221:SF248">
    <property type="entry name" value="ABC TRANSPORTER TRANSMEMBRANE REGION"/>
    <property type="match status" value="1"/>
</dbReference>
<evidence type="ECO:0000313" key="13">
    <source>
        <dbReference type="RefSeq" id="WP_051378916.1"/>
    </source>
</evidence>
<dbReference type="SMART" id="SM00382">
    <property type="entry name" value="AAA"/>
    <property type="match status" value="1"/>
</dbReference>
<feature type="transmembrane region" description="Helical" evidence="9">
    <location>
        <begin position="112"/>
        <end position="131"/>
    </location>
</feature>
<dbReference type="GO" id="GO:0140359">
    <property type="term" value="F:ABC-type transporter activity"/>
    <property type="evidence" value="ECO:0007669"/>
    <property type="project" value="InterPro"/>
</dbReference>
<feature type="transmembrane region" description="Helical" evidence="9">
    <location>
        <begin position="137"/>
        <end position="162"/>
    </location>
</feature>
<feature type="transmembrane region" description="Helical" evidence="9">
    <location>
        <begin position="12"/>
        <end position="34"/>
    </location>
</feature>
<dbReference type="InterPro" id="IPR011527">
    <property type="entry name" value="ABC1_TM_dom"/>
</dbReference>
<evidence type="ECO:0000259" key="10">
    <source>
        <dbReference type="PROSITE" id="PS50893"/>
    </source>
</evidence>
<dbReference type="Pfam" id="PF00005">
    <property type="entry name" value="ABC_tran"/>
    <property type="match status" value="1"/>
</dbReference>
<reference evidence="13" key="1">
    <citation type="submission" date="2025-08" db="UniProtKB">
        <authorList>
            <consortium name="RefSeq"/>
        </authorList>
    </citation>
    <scope>IDENTIFICATION</scope>
</reference>
<keyword evidence="5" id="KW-0067">ATP-binding</keyword>
<proteinExistence type="predicted"/>
<evidence type="ECO:0000256" key="6">
    <source>
        <dbReference type="ARBA" id="ARBA00022989"/>
    </source>
</evidence>
<dbReference type="GO" id="GO:0034040">
    <property type="term" value="F:ATPase-coupled lipid transmembrane transporter activity"/>
    <property type="evidence" value="ECO:0007669"/>
    <property type="project" value="TreeGrafter"/>
</dbReference>
<keyword evidence="2" id="KW-1003">Cell membrane</keyword>
<dbReference type="GO" id="GO:0005524">
    <property type="term" value="F:ATP binding"/>
    <property type="evidence" value="ECO:0007669"/>
    <property type="project" value="UniProtKB-KW"/>
</dbReference>
<organism evidence="12 13">
    <name type="scientific">Derxia gummosa DSM 723</name>
    <dbReference type="NCBI Taxonomy" id="1121388"/>
    <lineage>
        <taxon>Bacteria</taxon>
        <taxon>Pseudomonadati</taxon>
        <taxon>Pseudomonadota</taxon>
        <taxon>Betaproteobacteria</taxon>
        <taxon>Burkholderiales</taxon>
        <taxon>Alcaligenaceae</taxon>
        <taxon>Derxia</taxon>
    </lineage>
</organism>
<dbReference type="InterPro" id="IPR027417">
    <property type="entry name" value="P-loop_NTPase"/>
</dbReference>
<evidence type="ECO:0000256" key="2">
    <source>
        <dbReference type="ARBA" id="ARBA00022475"/>
    </source>
</evidence>
<evidence type="ECO:0000313" key="12">
    <source>
        <dbReference type="Proteomes" id="UP000675920"/>
    </source>
</evidence>
<keyword evidence="12" id="KW-1185">Reference proteome</keyword>
<keyword evidence="7 9" id="KW-0472">Membrane</keyword>
<feature type="region of interest" description="Disordered" evidence="8">
    <location>
        <begin position="595"/>
        <end position="614"/>
    </location>
</feature>
<dbReference type="PROSITE" id="PS50929">
    <property type="entry name" value="ABC_TM1F"/>
    <property type="match status" value="1"/>
</dbReference>
<dbReference type="GO" id="GO:0030253">
    <property type="term" value="P:protein secretion by the type I secretion system"/>
    <property type="evidence" value="ECO:0007669"/>
    <property type="project" value="InterPro"/>
</dbReference>
<dbReference type="InterPro" id="IPR003439">
    <property type="entry name" value="ABC_transporter-like_ATP-bd"/>
</dbReference>
<dbReference type="Gene3D" id="1.20.1560.10">
    <property type="entry name" value="ABC transporter type 1, transmembrane domain"/>
    <property type="match status" value="1"/>
</dbReference>
<dbReference type="PANTHER" id="PTHR24221">
    <property type="entry name" value="ATP-BINDING CASSETTE SUB-FAMILY B"/>
    <property type="match status" value="1"/>
</dbReference>
<keyword evidence="6 9" id="KW-1133">Transmembrane helix</keyword>
<keyword evidence="3 9" id="KW-0812">Transmembrane</keyword>
<dbReference type="InterPro" id="IPR036640">
    <property type="entry name" value="ABC1_TM_sf"/>
</dbReference>
<dbReference type="InterPro" id="IPR039421">
    <property type="entry name" value="Type_1_exporter"/>
</dbReference>
<dbReference type="GO" id="GO:0016887">
    <property type="term" value="F:ATP hydrolysis activity"/>
    <property type="evidence" value="ECO:0007669"/>
    <property type="project" value="InterPro"/>
</dbReference>
<dbReference type="OrthoDB" id="8554730at2"/>
<feature type="domain" description="ABC transmembrane type-1" evidence="11">
    <location>
        <begin position="13"/>
        <end position="288"/>
    </location>
</feature>
<dbReference type="InterPro" id="IPR003593">
    <property type="entry name" value="AAA+_ATPase"/>
</dbReference>
<dbReference type="RefSeq" id="WP_051378916.1">
    <property type="nucleotide sequence ID" value="NZ_AXWS01000019.1"/>
</dbReference>
<dbReference type="SUPFAM" id="SSF52540">
    <property type="entry name" value="P-loop containing nucleoside triphosphate hydrolases"/>
    <property type="match status" value="1"/>
</dbReference>
<feature type="transmembrane region" description="Helical" evidence="9">
    <location>
        <begin position="46"/>
        <end position="66"/>
    </location>
</feature>
<dbReference type="GO" id="GO:0030256">
    <property type="term" value="C:type I protein secretion system complex"/>
    <property type="evidence" value="ECO:0007669"/>
    <property type="project" value="InterPro"/>
</dbReference>
<dbReference type="PROSITE" id="PS50893">
    <property type="entry name" value="ABC_TRANSPORTER_2"/>
    <property type="match status" value="1"/>
</dbReference>
<feature type="domain" description="ABC transporter" evidence="10">
    <location>
        <begin position="318"/>
        <end position="553"/>
    </location>
</feature>
<sequence>MKAFLRDHRRFFVAAGVFSLFINLALLAPSLFMLQVTDRVMASRSIETLVMLGLITLLSLLLMLVLDMLRARLLAMAGVQLERKLGATLLREMFYRPAAGAPAGYALRDLGALRAFLGGAGVISLFDVVWMPVYMGVIFLFDGLLGAIALASAFILVVLALANERLTRRRMEKLQQDTRDASRLLDAVARGGDAVRAMGMADAIIGRNRAAQARLHGEQLGTQRIAGAIGSLTRFFRQGVQVAMLATGAWLVVEQKASPGVMIAVTIILGRALAPVEAIVAQWKGLVEARAAWERLTPLLAQATPGRFAGLPEPTGRVTLEGVSWRPQGSDRAIVRDLTLDIAAGEVLAVIGPSGSGKSTLGRLLVGALPPVAGRVRLDGAELSQWPPEQLGRHVGYLPQDIALFPASIADNIARLGQGEPEAVVDAAKRARAHELIVGLAGGYDTPLLEGGAPLSGGQRQRVALARACYGRPRFVVLDEPNAFLDETGEQALIEAIASLKAEGATVVVITQRSKLLNIADRVVVMRDGAIERVGVRAAAQPGAAGAQGGVVAHPGGMNAGGMPPGAMAGGAPMAGQGARPAVVAPALPGNVQTLAAPRAAEGGAAGNSPENRA</sequence>
<evidence type="ECO:0000256" key="7">
    <source>
        <dbReference type="ARBA" id="ARBA00023136"/>
    </source>
</evidence>
<dbReference type="Pfam" id="PF00664">
    <property type="entry name" value="ABC_membrane"/>
    <property type="match status" value="1"/>
</dbReference>
<accession>A0A8B6XAB7</accession>
<dbReference type="Proteomes" id="UP000675920">
    <property type="component" value="Unplaced"/>
</dbReference>
<evidence type="ECO:0000256" key="8">
    <source>
        <dbReference type="SAM" id="MobiDB-lite"/>
    </source>
</evidence>
<dbReference type="Gene3D" id="3.40.50.300">
    <property type="entry name" value="P-loop containing nucleotide triphosphate hydrolases"/>
    <property type="match status" value="1"/>
</dbReference>
<evidence type="ECO:0000256" key="4">
    <source>
        <dbReference type="ARBA" id="ARBA00022741"/>
    </source>
</evidence>
<evidence type="ECO:0000256" key="9">
    <source>
        <dbReference type="SAM" id="Phobius"/>
    </source>
</evidence>